<dbReference type="Pfam" id="PF13673">
    <property type="entry name" value="Acetyltransf_10"/>
    <property type="match status" value="1"/>
</dbReference>
<dbReference type="SUPFAM" id="SSF55729">
    <property type="entry name" value="Acyl-CoA N-acyltransferases (Nat)"/>
    <property type="match status" value="1"/>
</dbReference>
<keyword evidence="5" id="KW-1185">Reference proteome</keyword>
<evidence type="ECO:0000256" key="1">
    <source>
        <dbReference type="ARBA" id="ARBA00022679"/>
    </source>
</evidence>
<accession>A0A0R1XTY4</accession>
<gene>
    <name evidence="4" type="ORF">FC83_GL001734</name>
</gene>
<dbReference type="Proteomes" id="UP000051236">
    <property type="component" value="Unassembled WGS sequence"/>
</dbReference>
<dbReference type="STRING" id="1423734.FC83_GL001734"/>
<reference evidence="4 5" key="1">
    <citation type="journal article" date="2015" name="Genome Announc.">
        <title>Expanding the biotechnology potential of lactobacilli through comparative genomics of 213 strains and associated genera.</title>
        <authorList>
            <person name="Sun Z."/>
            <person name="Harris H.M."/>
            <person name="McCann A."/>
            <person name="Guo C."/>
            <person name="Argimon S."/>
            <person name="Zhang W."/>
            <person name="Yang X."/>
            <person name="Jeffery I.B."/>
            <person name="Cooney J.C."/>
            <person name="Kagawa T.F."/>
            <person name="Liu W."/>
            <person name="Song Y."/>
            <person name="Salvetti E."/>
            <person name="Wrobel A."/>
            <person name="Rasinkangas P."/>
            <person name="Parkhill J."/>
            <person name="Rea M.C."/>
            <person name="O'Sullivan O."/>
            <person name="Ritari J."/>
            <person name="Douillard F.P."/>
            <person name="Paul Ross R."/>
            <person name="Yang R."/>
            <person name="Briner A.E."/>
            <person name="Felis G.E."/>
            <person name="de Vos W.M."/>
            <person name="Barrangou R."/>
            <person name="Klaenhammer T.R."/>
            <person name="Caufield P.W."/>
            <person name="Cui Y."/>
            <person name="Zhang H."/>
            <person name="O'Toole P.W."/>
        </authorList>
    </citation>
    <scope>NUCLEOTIDE SEQUENCE [LARGE SCALE GENOMIC DNA]</scope>
    <source>
        <strain evidence="4 5">DSM 18527</strain>
    </source>
</reference>
<dbReference type="AlphaFoldDB" id="A0A0R1XTY4"/>
<proteinExistence type="predicted"/>
<dbReference type="PROSITE" id="PS51186">
    <property type="entry name" value="GNAT"/>
    <property type="match status" value="1"/>
</dbReference>
<keyword evidence="1 4" id="KW-0808">Transferase</keyword>
<evidence type="ECO:0000259" key="3">
    <source>
        <dbReference type="PROSITE" id="PS51186"/>
    </source>
</evidence>
<dbReference type="Gene3D" id="3.40.630.30">
    <property type="match status" value="1"/>
</dbReference>
<dbReference type="InterPro" id="IPR000182">
    <property type="entry name" value="GNAT_dom"/>
</dbReference>
<organism evidence="4 5">
    <name type="scientific">Agrilactobacillus composti DSM 18527 = JCM 14202</name>
    <dbReference type="NCBI Taxonomy" id="1423734"/>
    <lineage>
        <taxon>Bacteria</taxon>
        <taxon>Bacillati</taxon>
        <taxon>Bacillota</taxon>
        <taxon>Bacilli</taxon>
        <taxon>Lactobacillales</taxon>
        <taxon>Lactobacillaceae</taxon>
        <taxon>Agrilactobacillus</taxon>
    </lineage>
</organism>
<dbReference type="PANTHER" id="PTHR10908">
    <property type="entry name" value="SEROTONIN N-ACETYLTRANSFERASE"/>
    <property type="match status" value="1"/>
</dbReference>
<dbReference type="eggNOG" id="COG0456">
    <property type="taxonomic scope" value="Bacteria"/>
</dbReference>
<dbReference type="InterPro" id="IPR016181">
    <property type="entry name" value="Acyl_CoA_acyltransferase"/>
</dbReference>
<comment type="caution">
    <text evidence="4">The sequence shown here is derived from an EMBL/GenBank/DDBJ whole genome shotgun (WGS) entry which is preliminary data.</text>
</comment>
<dbReference type="PANTHER" id="PTHR10908:SF0">
    <property type="entry name" value="SEROTONIN N-ACETYLTRANSFERASE"/>
    <property type="match status" value="1"/>
</dbReference>
<dbReference type="InterPro" id="IPR051635">
    <property type="entry name" value="SNAT-like"/>
</dbReference>
<evidence type="ECO:0000256" key="2">
    <source>
        <dbReference type="ARBA" id="ARBA00023315"/>
    </source>
</evidence>
<dbReference type="PATRIC" id="fig|1423734.3.peg.1753"/>
<dbReference type="EMBL" id="AZGA01000088">
    <property type="protein sequence ID" value="KRM30598.1"/>
    <property type="molecule type" value="Genomic_DNA"/>
</dbReference>
<feature type="domain" description="N-acetyltransferase" evidence="3">
    <location>
        <begin position="4"/>
        <end position="164"/>
    </location>
</feature>
<evidence type="ECO:0000313" key="4">
    <source>
        <dbReference type="EMBL" id="KRM30598.1"/>
    </source>
</evidence>
<name>A0A0R1XTY4_9LACO</name>
<evidence type="ECO:0000313" key="5">
    <source>
        <dbReference type="Proteomes" id="UP000051236"/>
    </source>
</evidence>
<dbReference type="GO" id="GO:0008080">
    <property type="term" value="F:N-acetyltransferase activity"/>
    <property type="evidence" value="ECO:0007669"/>
    <property type="project" value="UniProtKB-ARBA"/>
</dbReference>
<sequence>MMKIHYRPAEMQDLATIMTIEHSGFTDDEAATINSMHDRIERISDTFLEAVDEQGAILGYIVGPSFNQRYLTDALFDKTVPNKLSDQYQTVLSLVVQPQFRRFGVASGLLAQLAKVAQQQGRQAITLTCLKALVPFYERNGYQNEGVSSSEHAGEVWYNMVLTL</sequence>
<protein>
    <submittedName>
        <fullName evidence="4">Acetyltransferase</fullName>
    </submittedName>
</protein>
<dbReference type="CDD" id="cd04301">
    <property type="entry name" value="NAT_SF"/>
    <property type="match status" value="1"/>
</dbReference>
<keyword evidence="2" id="KW-0012">Acyltransferase</keyword>